<name>A0A6B0YPN3_9CHLR</name>
<dbReference type="AlphaFoldDB" id="A0A6B0YPN3"/>
<dbReference type="EMBL" id="VXRG01000036">
    <property type="protein sequence ID" value="MXY92547.1"/>
    <property type="molecule type" value="Genomic_DNA"/>
</dbReference>
<dbReference type="Gene3D" id="3.40.50.150">
    <property type="entry name" value="Vaccinia Virus protein VP39"/>
    <property type="match status" value="1"/>
</dbReference>
<evidence type="ECO:0000256" key="1">
    <source>
        <dbReference type="ARBA" id="ARBA00022603"/>
    </source>
</evidence>
<dbReference type="PANTHER" id="PTHR43861:SF1">
    <property type="entry name" value="TRANS-ACONITATE 2-METHYLTRANSFERASE"/>
    <property type="match status" value="1"/>
</dbReference>
<reference evidence="5" key="1">
    <citation type="submission" date="2019-09" db="EMBL/GenBank/DDBJ databases">
        <title>Characterisation of the sponge microbiome using genome-centric metagenomics.</title>
        <authorList>
            <person name="Engelberts J.P."/>
            <person name="Robbins S.J."/>
            <person name="De Goeij J.M."/>
            <person name="Aranda M."/>
            <person name="Bell S.C."/>
            <person name="Webster N.S."/>
        </authorList>
    </citation>
    <scope>NUCLEOTIDE SEQUENCE</scope>
    <source>
        <strain evidence="5">SB0664_bin_27</strain>
    </source>
</reference>
<accession>A0A6B0YPN3</accession>
<dbReference type="CDD" id="cd02440">
    <property type="entry name" value="AdoMet_MTases"/>
    <property type="match status" value="1"/>
</dbReference>
<evidence type="ECO:0000259" key="4">
    <source>
        <dbReference type="Pfam" id="PF13649"/>
    </source>
</evidence>
<keyword evidence="2 5" id="KW-0808">Transferase</keyword>
<dbReference type="InterPro" id="IPR041698">
    <property type="entry name" value="Methyltransf_25"/>
</dbReference>
<evidence type="ECO:0000313" key="5">
    <source>
        <dbReference type="EMBL" id="MXY92547.1"/>
    </source>
</evidence>
<protein>
    <submittedName>
        <fullName evidence="5">Class I SAM-dependent methyltransferase</fullName>
    </submittedName>
</protein>
<feature type="region of interest" description="Disordered" evidence="3">
    <location>
        <begin position="1"/>
        <end position="32"/>
    </location>
</feature>
<dbReference type="Pfam" id="PF13649">
    <property type="entry name" value="Methyltransf_25"/>
    <property type="match status" value="1"/>
</dbReference>
<dbReference type="GO" id="GO:0008168">
    <property type="term" value="F:methyltransferase activity"/>
    <property type="evidence" value="ECO:0007669"/>
    <property type="project" value="UniProtKB-KW"/>
</dbReference>
<evidence type="ECO:0000256" key="3">
    <source>
        <dbReference type="SAM" id="MobiDB-lite"/>
    </source>
</evidence>
<evidence type="ECO:0000256" key="2">
    <source>
        <dbReference type="ARBA" id="ARBA00022679"/>
    </source>
</evidence>
<gene>
    <name evidence="5" type="ORF">F4Y42_03770</name>
</gene>
<dbReference type="PANTHER" id="PTHR43861">
    <property type="entry name" value="TRANS-ACONITATE 2-METHYLTRANSFERASE-RELATED"/>
    <property type="match status" value="1"/>
</dbReference>
<dbReference type="SUPFAM" id="SSF53335">
    <property type="entry name" value="S-adenosyl-L-methionine-dependent methyltransferases"/>
    <property type="match status" value="1"/>
</dbReference>
<dbReference type="GO" id="GO:0032259">
    <property type="term" value="P:methylation"/>
    <property type="evidence" value="ECO:0007669"/>
    <property type="project" value="UniProtKB-KW"/>
</dbReference>
<sequence>MLRVSEQAATDQALAHGKGMKRMTAGAPPADDKSVVWKDPSLVDSYLRRVRKGIPLAQIQLDVMMRVIAGPEEDQAQGERLVHNFLDLGCGDGILAATILEKYPRAKGTLVDFSTSMLQAALNNLEAYSKSLHVSSADYTDPSWFDIISAHAPFDAVVSGFSIHHQPDSVKHQIYIDIFDLLVPGGVFVNIEHVSSATPRIEAIYDDYFIDTMWASQLTEGDGHTRDQVAAAYHGREDKKANILAPVETQCDWLREIGFDDVDCYFKVFELAVLGGRRPLMQEENFDYQE</sequence>
<comment type="caution">
    <text evidence="5">The sequence shown here is derived from an EMBL/GenBank/DDBJ whole genome shotgun (WGS) entry which is preliminary data.</text>
</comment>
<keyword evidence="1 5" id="KW-0489">Methyltransferase</keyword>
<organism evidence="5">
    <name type="scientific">Caldilineaceae bacterium SB0664_bin_27</name>
    <dbReference type="NCBI Taxonomy" id="2605260"/>
    <lineage>
        <taxon>Bacteria</taxon>
        <taxon>Bacillati</taxon>
        <taxon>Chloroflexota</taxon>
        <taxon>Caldilineae</taxon>
        <taxon>Caldilineales</taxon>
        <taxon>Caldilineaceae</taxon>
    </lineage>
</organism>
<dbReference type="InterPro" id="IPR029063">
    <property type="entry name" value="SAM-dependent_MTases_sf"/>
</dbReference>
<feature type="domain" description="Methyltransferase" evidence="4">
    <location>
        <begin position="86"/>
        <end position="186"/>
    </location>
</feature>
<proteinExistence type="predicted"/>